<keyword evidence="1" id="KW-0762">Sugar transport</keyword>
<organism evidence="1 2">
    <name type="scientific">Acholeplasma brassicae</name>
    <dbReference type="NCBI Taxonomy" id="61635"/>
    <lineage>
        <taxon>Bacteria</taxon>
        <taxon>Bacillati</taxon>
        <taxon>Mycoplasmatota</taxon>
        <taxon>Mollicutes</taxon>
        <taxon>Acholeplasmatales</taxon>
        <taxon>Acholeplasmataceae</taxon>
        <taxon>Acholeplasma</taxon>
    </lineage>
</organism>
<dbReference type="STRING" id="61635.BN85304130"/>
<dbReference type="Proteomes" id="UP000032737">
    <property type="component" value="Chromosome"/>
</dbReference>
<dbReference type="Gene3D" id="2.60.120.260">
    <property type="entry name" value="Galactose-binding domain-like"/>
    <property type="match status" value="2"/>
</dbReference>
<dbReference type="KEGG" id="abra:BN85304130"/>
<dbReference type="PANTHER" id="PTHR43649:SF27">
    <property type="entry name" value="EXTRACELLULAR SOLUTE-BINDING PROTEIN FAMILY 1"/>
    <property type="match status" value="1"/>
</dbReference>
<dbReference type="EMBL" id="FO681348">
    <property type="protein sequence ID" value="CCV65434.1"/>
    <property type="molecule type" value="Genomic_DNA"/>
</dbReference>
<dbReference type="AlphaFoldDB" id="U4KSS2"/>
<sequence length="955" mass="108463">MKKIMILLLLVAIPAGIFILNMEEESATMRSYNGSIYELETTSSLTYEAYKKKYDPVYPNEVIELDLDFYTYENGLVSDDAPYKGSFKDDLGVEKNGLYVPESGDVTFTVDVDKAGYYNLGLDYYSILGRSSSIERQILINDESPFIEAESVTLLRQFKDAYKVSEGRKEGISDVRPKQVEVHLWQTDTFKDRIGYYNEAYAFYFNAGVNTVTLKSKREPVVIGSLYLFQEEKPVSYDTYYQTHVSNGAKVSQKNLTIEAEEAYLKSSPSLNPIAEFSTSKFTPYEAFVTRYNAIGGYNWRIAGDEITWQANVTEAGFYKLSFKVMQNFSSGQSSTRSLKINGETPFLEANQLEFKYNSNLRYVTVGGKDAMYVYLDEGLNTISLSANIGTYGPIVQRVNVLIQEFRSFYREVVMRTGLNPDPYQDYLLKRYVTNFDARLEHFEEELQSLRSDIIKISGGRSSLISAFDRTSNQVKKFITDEKNVQKGLREFEQNISALGSWVITVSEQPLSIDQIILSGDNYKLPKISQNIFQKFWHELTLFFGSFKDDSDFGTGTTVEGPTIEVWIGTGRDQTTLLRQLVDESFTTQEGINVNLKMVNMGVLLQATLSGNGPDVAIGVDQKMPVNWGIRNAIVDLSTFDDFSEVSSWFNQSALEALSFNGHTYALPDTEDFLVMFYRKDILESVGINQLPKTWEEVIDISPMLQKRYLEFYIPVTQGSMSTVLYAMIRQNGGDLYIEEGKESGMLQKPNIDAFMDFTRLFTDYEFALEANFANRFRSGEMPIGIANYSLYNTLSVFAPEISGQWDYGLIPGKVVDGELMQQSVSTVTSSVIMANTKEKEASWTFLKWWLSKDTQTDYARGMEAIIGSAARYPTANIEAFEQLPWPIKDYLMLKQQRELAVGIPTVPGDYIVGRHIDNAFRAVLNSNVSPQDSLYHYHLKINEEIARKRKELGL</sequence>
<proteinExistence type="predicted"/>
<evidence type="ECO:0000313" key="2">
    <source>
        <dbReference type="Proteomes" id="UP000032737"/>
    </source>
</evidence>
<dbReference type="OrthoDB" id="383574at2"/>
<keyword evidence="1" id="KW-0813">Transport</keyword>
<keyword evidence="2" id="KW-1185">Reference proteome</keyword>
<dbReference type="HOGENOM" id="CLU_309660_0_0_14"/>
<dbReference type="Pfam" id="PF13416">
    <property type="entry name" value="SBP_bac_8"/>
    <property type="match status" value="1"/>
</dbReference>
<dbReference type="InterPro" id="IPR006059">
    <property type="entry name" value="SBP"/>
</dbReference>
<dbReference type="Gene3D" id="3.40.190.10">
    <property type="entry name" value="Periplasmic binding protein-like II"/>
    <property type="match status" value="1"/>
</dbReference>
<gene>
    <name evidence="1" type="ORF">BN85304130</name>
</gene>
<accession>U4KSS2</accession>
<dbReference type="RefSeq" id="WP_030004293.1">
    <property type="nucleotide sequence ID" value="NC_022549.1"/>
</dbReference>
<protein>
    <submittedName>
        <fullName evidence="1">ABC-type sugar transport system, substrate-binding component (UgpB-related)</fullName>
    </submittedName>
</protein>
<dbReference type="InterPro" id="IPR050490">
    <property type="entry name" value="Bact_solute-bd_prot1"/>
</dbReference>
<evidence type="ECO:0000313" key="1">
    <source>
        <dbReference type="EMBL" id="CCV65434.1"/>
    </source>
</evidence>
<name>U4KSS2_9MOLU</name>
<reference evidence="1 2" key="1">
    <citation type="journal article" date="2013" name="J. Mol. Microbiol. Biotechnol.">
        <title>Analysis of the Complete Genomes of Acholeplasma brassicae , A. palmae and A. laidlawii and Their Comparison to the Obligate Parasites from ' Candidatus Phytoplasma'.</title>
        <authorList>
            <person name="Kube M."/>
            <person name="Siewert C."/>
            <person name="Migdoll A.M."/>
            <person name="Duduk B."/>
            <person name="Holz S."/>
            <person name="Rabus R."/>
            <person name="Seemuller E."/>
            <person name="Mitrovic J."/>
            <person name="Muller I."/>
            <person name="Buttner C."/>
            <person name="Reinhardt R."/>
        </authorList>
    </citation>
    <scope>NUCLEOTIDE SEQUENCE [LARGE SCALE GENOMIC DNA]</scope>
    <source>
        <strain evidence="2">0502</strain>
    </source>
</reference>
<dbReference type="PANTHER" id="PTHR43649">
    <property type="entry name" value="ARABINOSE-BINDING PROTEIN-RELATED"/>
    <property type="match status" value="1"/>
</dbReference>
<dbReference type="SUPFAM" id="SSF53850">
    <property type="entry name" value="Periplasmic binding protein-like II"/>
    <property type="match status" value="1"/>
</dbReference>